<sequence>MLACYKEKLAAQYLDFLKKKIKGYKKPHDCVDLKDKGAKCFYKHSPAVILKLFPIVASCHNRNKFQEFFLVSFNIEQMPENNKGKLNEDKLVYFNCFKPCINNKHSIYGEKYI</sequence>
<comment type="caution">
    <text evidence="1">The sequence shown here is derived from an EMBL/GenBank/DDBJ whole genome shotgun (WGS) entry which is preliminary data.</text>
</comment>
<gene>
    <name evidence="1" type="ORF">DR999_PMT11389</name>
</gene>
<reference evidence="1 2" key="2">
    <citation type="submission" date="2019-04" db="EMBL/GenBank/DDBJ databases">
        <title>The genome sequence of big-headed turtle.</title>
        <authorList>
            <person name="Gong S."/>
        </authorList>
    </citation>
    <scope>NUCLEOTIDE SEQUENCE [LARGE SCALE GENOMIC DNA]</scope>
    <source>
        <strain evidence="1">DO16091913</strain>
        <tissue evidence="1">Muscle</tissue>
    </source>
</reference>
<proteinExistence type="predicted"/>
<protein>
    <submittedName>
        <fullName evidence="1">Extracellular matrix protein 2</fullName>
    </submittedName>
</protein>
<accession>A0A4D9EHL4</accession>
<dbReference type="AlphaFoldDB" id="A0A4D9EHL4"/>
<evidence type="ECO:0000313" key="2">
    <source>
        <dbReference type="Proteomes" id="UP000297703"/>
    </source>
</evidence>
<keyword evidence="2" id="KW-1185">Reference proteome</keyword>
<organism evidence="1 2">
    <name type="scientific">Platysternon megacephalum</name>
    <name type="common">big-headed turtle</name>
    <dbReference type="NCBI Taxonomy" id="55544"/>
    <lineage>
        <taxon>Eukaryota</taxon>
        <taxon>Metazoa</taxon>
        <taxon>Chordata</taxon>
        <taxon>Craniata</taxon>
        <taxon>Vertebrata</taxon>
        <taxon>Euteleostomi</taxon>
        <taxon>Archelosauria</taxon>
        <taxon>Testudinata</taxon>
        <taxon>Testudines</taxon>
        <taxon>Cryptodira</taxon>
        <taxon>Durocryptodira</taxon>
        <taxon>Testudinoidea</taxon>
        <taxon>Platysternidae</taxon>
        <taxon>Platysternon</taxon>
    </lineage>
</organism>
<reference evidence="1 2" key="1">
    <citation type="submission" date="2019-04" db="EMBL/GenBank/DDBJ databases">
        <title>Draft genome of the big-headed turtle Platysternon megacephalum.</title>
        <authorList>
            <person name="Gong S."/>
        </authorList>
    </citation>
    <scope>NUCLEOTIDE SEQUENCE [LARGE SCALE GENOMIC DNA]</scope>
    <source>
        <strain evidence="1">DO16091913</strain>
        <tissue evidence="1">Muscle</tissue>
    </source>
</reference>
<evidence type="ECO:0000313" key="1">
    <source>
        <dbReference type="EMBL" id="TFK05950.1"/>
    </source>
</evidence>
<dbReference type="EMBL" id="QXTE01000106">
    <property type="protein sequence ID" value="TFK05950.1"/>
    <property type="molecule type" value="Genomic_DNA"/>
</dbReference>
<name>A0A4D9EHL4_9SAUR</name>
<dbReference type="Proteomes" id="UP000297703">
    <property type="component" value="Unassembled WGS sequence"/>
</dbReference>